<evidence type="ECO:0000256" key="1">
    <source>
        <dbReference type="ARBA" id="ARBA00004496"/>
    </source>
</evidence>
<accession>A0A1G1WA76</accession>
<evidence type="ECO:0000256" key="8">
    <source>
        <dbReference type="ARBA" id="ARBA00022840"/>
    </source>
</evidence>
<dbReference type="InterPro" id="IPR014729">
    <property type="entry name" value="Rossmann-like_a/b/a_fold"/>
</dbReference>
<evidence type="ECO:0000256" key="5">
    <source>
        <dbReference type="ARBA" id="ARBA00022490"/>
    </source>
</evidence>
<comment type="subcellular location">
    <subcellularLocation>
        <location evidence="1">Cytoplasm</location>
    </subcellularLocation>
</comment>
<dbReference type="GO" id="GO:0005524">
    <property type="term" value="F:ATP binding"/>
    <property type="evidence" value="ECO:0007669"/>
    <property type="project" value="UniProtKB-KW"/>
</dbReference>
<dbReference type="SUPFAM" id="SSF48163">
    <property type="entry name" value="An anticodon-binding domain of class I aminoacyl-tRNA synthetases"/>
    <property type="match status" value="1"/>
</dbReference>
<dbReference type="GO" id="GO:0000049">
    <property type="term" value="F:tRNA binding"/>
    <property type="evidence" value="ECO:0007669"/>
    <property type="project" value="InterPro"/>
</dbReference>
<evidence type="ECO:0000256" key="12">
    <source>
        <dbReference type="ARBA" id="ARBA00048573"/>
    </source>
</evidence>
<evidence type="ECO:0000256" key="4">
    <source>
        <dbReference type="ARBA" id="ARBA00015745"/>
    </source>
</evidence>
<evidence type="ECO:0000256" key="10">
    <source>
        <dbReference type="ARBA" id="ARBA00023146"/>
    </source>
</evidence>
<dbReference type="Gene3D" id="1.10.10.350">
    <property type="match status" value="1"/>
</dbReference>
<dbReference type="InterPro" id="IPR008925">
    <property type="entry name" value="aa_tRNA-synth_I_cd-bd_sf"/>
</dbReference>
<dbReference type="PANTHER" id="PTHR37940:SF1">
    <property type="entry name" value="LYSINE--TRNA LIGASE"/>
    <property type="match status" value="1"/>
</dbReference>
<comment type="similarity">
    <text evidence="2">Belongs to the class-I aminoacyl-tRNA synthetase family.</text>
</comment>
<reference evidence="13 14" key="1">
    <citation type="journal article" date="2016" name="Nat. Commun.">
        <title>Thousands of microbial genomes shed light on interconnected biogeochemical processes in an aquifer system.</title>
        <authorList>
            <person name="Anantharaman K."/>
            <person name="Brown C.T."/>
            <person name="Hug L.A."/>
            <person name="Sharon I."/>
            <person name="Castelle C.J."/>
            <person name="Probst A.J."/>
            <person name="Thomas B.C."/>
            <person name="Singh A."/>
            <person name="Wilkins M.J."/>
            <person name="Karaoz U."/>
            <person name="Brodie E.L."/>
            <person name="Williams K.H."/>
            <person name="Hubbard S.S."/>
            <person name="Banfield J.F."/>
        </authorList>
    </citation>
    <scope>NUCLEOTIDE SEQUENCE [LARGE SCALE GENOMIC DNA]</scope>
</reference>
<dbReference type="Gene3D" id="1.10.10.770">
    <property type="match status" value="1"/>
</dbReference>
<keyword evidence="10" id="KW-0030">Aminoacyl-tRNA synthetase</keyword>
<evidence type="ECO:0000256" key="2">
    <source>
        <dbReference type="ARBA" id="ARBA00005594"/>
    </source>
</evidence>
<organism evidence="13 14">
    <name type="scientific">Candidatus Woykebacteria bacterium RBG_13_40_7b</name>
    <dbReference type="NCBI Taxonomy" id="1802594"/>
    <lineage>
        <taxon>Bacteria</taxon>
        <taxon>Candidatus Woykeibacteriota</taxon>
    </lineage>
</organism>
<dbReference type="Pfam" id="PF01921">
    <property type="entry name" value="tRNA-synt_1f"/>
    <property type="match status" value="1"/>
</dbReference>
<dbReference type="EMBL" id="MHCQ01000020">
    <property type="protein sequence ID" value="OGY24589.1"/>
    <property type="molecule type" value="Genomic_DNA"/>
</dbReference>
<dbReference type="GO" id="GO:0005737">
    <property type="term" value="C:cytoplasm"/>
    <property type="evidence" value="ECO:0007669"/>
    <property type="project" value="UniProtKB-SubCell"/>
</dbReference>
<evidence type="ECO:0000256" key="6">
    <source>
        <dbReference type="ARBA" id="ARBA00022598"/>
    </source>
</evidence>
<comment type="catalytic activity">
    <reaction evidence="12">
        <text>tRNA(Lys) + L-lysine + ATP = L-lysyl-tRNA(Lys) + AMP + diphosphate</text>
        <dbReference type="Rhea" id="RHEA:20792"/>
        <dbReference type="Rhea" id="RHEA-COMP:9696"/>
        <dbReference type="Rhea" id="RHEA-COMP:9697"/>
        <dbReference type="ChEBI" id="CHEBI:30616"/>
        <dbReference type="ChEBI" id="CHEBI:32551"/>
        <dbReference type="ChEBI" id="CHEBI:33019"/>
        <dbReference type="ChEBI" id="CHEBI:78442"/>
        <dbReference type="ChEBI" id="CHEBI:78529"/>
        <dbReference type="ChEBI" id="CHEBI:456215"/>
        <dbReference type="EC" id="6.1.1.6"/>
    </reaction>
</comment>
<dbReference type="InterPro" id="IPR042078">
    <property type="entry name" value="Lys-tRNA-ligase_SC_fold"/>
</dbReference>
<dbReference type="EC" id="6.1.1.6" evidence="3"/>
<evidence type="ECO:0000313" key="14">
    <source>
        <dbReference type="Proteomes" id="UP000177103"/>
    </source>
</evidence>
<proteinExistence type="inferred from homology"/>
<dbReference type="GO" id="GO:0004824">
    <property type="term" value="F:lysine-tRNA ligase activity"/>
    <property type="evidence" value="ECO:0007669"/>
    <property type="project" value="UniProtKB-EC"/>
</dbReference>
<dbReference type="InterPro" id="IPR020751">
    <property type="entry name" value="aa-tRNA-synth_I_codon-bd_sub2"/>
</dbReference>
<dbReference type="SUPFAM" id="SSF52374">
    <property type="entry name" value="Nucleotidylyl transferase"/>
    <property type="match status" value="1"/>
</dbReference>
<keyword evidence="5" id="KW-0963">Cytoplasm</keyword>
<evidence type="ECO:0000256" key="3">
    <source>
        <dbReference type="ARBA" id="ARBA00013166"/>
    </source>
</evidence>
<keyword evidence="9" id="KW-0648">Protein biosynthesis</keyword>
<sequence>PAKWAALGVTVEGEGKDHASKGGSRDTANAISKEIFNYDPPYDIPYEHFLISGQKMSSSKGVGVSAVEMAEILPPEVLRFLMVQSRPMQHIDFNPEIPHTILKLFDDFDTARDSKDPDLKRIYELSMVDQKSRNYFVPRFRDLVNLIQMPQVRGQGLGVKNQLIKEVERLKGGKLTEGDEKALEERVKYVRIWLEKFAPEETKFSVKKDLPLEAKDLTEKQREFLTSVAQYVEERDPEKFQNILYDESKKLNLTSEDAFKAIYLAFLGKDHGPKAAWLILSLDENFVKKRVQEVVK</sequence>
<dbReference type="PANTHER" id="PTHR37940">
    <property type="entry name" value="LYSINE--TRNA LIGASE"/>
    <property type="match status" value="1"/>
</dbReference>
<dbReference type="Gene3D" id="6.10.20.10">
    <property type="entry name" value="Lysine tRNA ligase, stem contact fold domain"/>
    <property type="match status" value="1"/>
</dbReference>
<keyword evidence="8" id="KW-0067">ATP-binding</keyword>
<keyword evidence="6 13" id="KW-0436">Ligase</keyword>
<evidence type="ECO:0000313" key="13">
    <source>
        <dbReference type="EMBL" id="OGY24589.1"/>
    </source>
</evidence>
<dbReference type="AlphaFoldDB" id="A0A1G1WA76"/>
<keyword evidence="7" id="KW-0547">Nucleotide-binding</keyword>
<evidence type="ECO:0000256" key="11">
    <source>
        <dbReference type="ARBA" id="ARBA00030563"/>
    </source>
</evidence>
<evidence type="ECO:0000256" key="7">
    <source>
        <dbReference type="ARBA" id="ARBA00022741"/>
    </source>
</evidence>
<feature type="non-terminal residue" evidence="13">
    <location>
        <position position="1"/>
    </location>
</feature>
<dbReference type="GO" id="GO:0006430">
    <property type="term" value="P:lysyl-tRNA aminoacylation"/>
    <property type="evidence" value="ECO:0007669"/>
    <property type="project" value="InterPro"/>
</dbReference>
<name>A0A1G1WA76_9BACT</name>
<gene>
    <name evidence="13" type="ORF">A2Y57_01930</name>
</gene>
<evidence type="ECO:0000256" key="9">
    <source>
        <dbReference type="ARBA" id="ARBA00022917"/>
    </source>
</evidence>
<dbReference type="NCBIfam" id="TIGR00467">
    <property type="entry name" value="lysS_arch"/>
    <property type="match status" value="1"/>
</dbReference>
<protein>
    <recommendedName>
        <fullName evidence="4">Lysine--tRNA ligase</fullName>
        <ecNumber evidence="3">6.1.1.6</ecNumber>
    </recommendedName>
    <alternativeName>
        <fullName evidence="11">Lysyl-tRNA synthetase</fullName>
    </alternativeName>
</protein>
<dbReference type="Gene3D" id="3.40.50.620">
    <property type="entry name" value="HUPs"/>
    <property type="match status" value="1"/>
</dbReference>
<comment type="caution">
    <text evidence="13">The sequence shown here is derived from an EMBL/GenBank/DDBJ whole genome shotgun (WGS) entry which is preliminary data.</text>
</comment>
<dbReference type="Proteomes" id="UP000177103">
    <property type="component" value="Unassembled WGS sequence"/>
</dbReference>
<dbReference type="InterPro" id="IPR002904">
    <property type="entry name" value="Lys-tRNA-ligase"/>
</dbReference>